<keyword evidence="4 6" id="KW-1133">Transmembrane helix</keyword>
<evidence type="ECO:0000256" key="5">
    <source>
        <dbReference type="ARBA" id="ARBA00023136"/>
    </source>
</evidence>
<comment type="subcellular location">
    <subcellularLocation>
        <location evidence="1">Cell membrane</location>
        <topology evidence="1">Multi-pass membrane protein</topology>
    </subcellularLocation>
</comment>
<keyword evidence="3 6" id="KW-0812">Transmembrane</keyword>
<dbReference type="Proteomes" id="UP001064087">
    <property type="component" value="Plasmid unnamed2"/>
</dbReference>
<keyword evidence="5 6" id="KW-0472">Membrane</keyword>
<feature type="transmembrane region" description="Helical" evidence="6">
    <location>
        <begin position="12"/>
        <end position="31"/>
    </location>
</feature>
<evidence type="ECO:0000313" key="7">
    <source>
        <dbReference type="EMBL" id="UXX81425.1"/>
    </source>
</evidence>
<feature type="transmembrane region" description="Helical" evidence="6">
    <location>
        <begin position="310"/>
        <end position="334"/>
    </location>
</feature>
<evidence type="ECO:0000256" key="4">
    <source>
        <dbReference type="ARBA" id="ARBA00022989"/>
    </source>
</evidence>
<name>A0ABY6DC52_9RHOB</name>
<feature type="transmembrane region" description="Helical" evidence="6">
    <location>
        <begin position="379"/>
        <end position="397"/>
    </location>
</feature>
<dbReference type="PANTHER" id="PTHR30250">
    <property type="entry name" value="PST FAMILY PREDICTED COLANIC ACID TRANSPORTER"/>
    <property type="match status" value="1"/>
</dbReference>
<accession>A0ABY6DC52</accession>
<feature type="transmembrane region" description="Helical" evidence="6">
    <location>
        <begin position="185"/>
        <end position="206"/>
    </location>
</feature>
<dbReference type="InterPro" id="IPR002797">
    <property type="entry name" value="Polysacc_synth"/>
</dbReference>
<dbReference type="InterPro" id="IPR050833">
    <property type="entry name" value="Poly_Biosynth_Transport"/>
</dbReference>
<feature type="transmembrane region" description="Helical" evidence="6">
    <location>
        <begin position="433"/>
        <end position="451"/>
    </location>
</feature>
<dbReference type="RefSeq" id="WP_165198334.1">
    <property type="nucleotide sequence ID" value="NZ_CP106737.1"/>
</dbReference>
<organism evidence="7 8">
    <name type="scientific">Roseovarius pelagicus</name>
    <dbReference type="NCBI Taxonomy" id="2980108"/>
    <lineage>
        <taxon>Bacteria</taxon>
        <taxon>Pseudomonadati</taxon>
        <taxon>Pseudomonadota</taxon>
        <taxon>Alphaproteobacteria</taxon>
        <taxon>Rhodobacterales</taxon>
        <taxon>Roseobacteraceae</taxon>
        <taxon>Roseovarius</taxon>
    </lineage>
</organism>
<feature type="transmembrane region" description="Helical" evidence="6">
    <location>
        <begin position="403"/>
        <end position="421"/>
    </location>
</feature>
<geneLocation type="plasmid" evidence="7 8">
    <name>unnamed2</name>
</geneLocation>
<dbReference type="Pfam" id="PF01943">
    <property type="entry name" value="Polysacc_synt"/>
    <property type="match status" value="1"/>
</dbReference>
<keyword evidence="7" id="KW-0614">Plasmid</keyword>
<keyword evidence="2" id="KW-1003">Cell membrane</keyword>
<evidence type="ECO:0000256" key="3">
    <source>
        <dbReference type="ARBA" id="ARBA00022692"/>
    </source>
</evidence>
<feature type="transmembrane region" description="Helical" evidence="6">
    <location>
        <begin position="457"/>
        <end position="478"/>
    </location>
</feature>
<evidence type="ECO:0000313" key="8">
    <source>
        <dbReference type="Proteomes" id="UP001064087"/>
    </source>
</evidence>
<sequence>MHNEAPARSASGAAVRALTIIGSASALRILIGILRLKIIAALLGPTGVGLFGLFTNLQGSIASVAGLGLNFGGVRQLALAKDDPARLTSARQALFIGNLLLGLIAVPVIFFAREWLAELTFQDSGRAWECGLIGIGAMLTMMAGSQAAVLQALGFIKPLAWLSVIEITLATVIGTVILLEWRIGGVIALVLLTPALNFLIGLVLVARNAGTDMVPRWRALPQQWREAVSVSVAHMAGTSVALLTLTFVLAVTGYYRGTADVGRLQAVLSISGLSTSFLIAAMQTDYYPRLMNCASNVAETNALVNAQARLGLLVSGPLLIGLAGTAEWILPLLFSAEFTPAAPLMGWWLLSDVLLVPAWVVGFLMVAHQDSKAYFTTQFLANLAFAAAVSGLLGLGYGLTSLALGKIAMTAILLVLATVIARRHYGFRWSGKVATLAALMLAIIAGLRILAMLWPGAAIVPGVLAAILCGLYSLRCIARMADGGIAARLGFLGTRRKVHK</sequence>
<evidence type="ECO:0000256" key="2">
    <source>
        <dbReference type="ARBA" id="ARBA00022475"/>
    </source>
</evidence>
<evidence type="ECO:0000256" key="6">
    <source>
        <dbReference type="SAM" id="Phobius"/>
    </source>
</evidence>
<feature type="transmembrane region" description="Helical" evidence="6">
    <location>
        <begin position="261"/>
        <end position="281"/>
    </location>
</feature>
<evidence type="ECO:0000256" key="1">
    <source>
        <dbReference type="ARBA" id="ARBA00004651"/>
    </source>
</evidence>
<feature type="transmembrane region" description="Helical" evidence="6">
    <location>
        <begin position="92"/>
        <end position="112"/>
    </location>
</feature>
<feature type="transmembrane region" description="Helical" evidence="6">
    <location>
        <begin position="346"/>
        <end position="367"/>
    </location>
</feature>
<feature type="transmembrane region" description="Helical" evidence="6">
    <location>
        <begin position="132"/>
        <end position="152"/>
    </location>
</feature>
<proteinExistence type="predicted"/>
<reference evidence="7" key="1">
    <citation type="submission" date="2022-10" db="EMBL/GenBank/DDBJ databases">
        <title>Roseovarius pelagicus sp. nov., isolated from Arctic seawater.</title>
        <authorList>
            <person name="Hong Y.W."/>
            <person name="Hwang C.Y."/>
        </authorList>
    </citation>
    <scope>NUCLEOTIDE SEQUENCE</scope>
    <source>
        <strain evidence="7">HL-MP18</strain>
        <plasmid evidence="7">unnamed2</plasmid>
    </source>
</reference>
<dbReference type="PANTHER" id="PTHR30250:SF11">
    <property type="entry name" value="O-ANTIGEN TRANSPORTER-RELATED"/>
    <property type="match status" value="1"/>
</dbReference>
<feature type="transmembrane region" description="Helical" evidence="6">
    <location>
        <begin position="159"/>
        <end position="179"/>
    </location>
</feature>
<keyword evidence="8" id="KW-1185">Reference proteome</keyword>
<feature type="transmembrane region" description="Helical" evidence="6">
    <location>
        <begin position="227"/>
        <end position="255"/>
    </location>
</feature>
<gene>
    <name evidence="7" type="ORF">N7U68_00760</name>
</gene>
<protein>
    <submittedName>
        <fullName evidence="7">Oligosaccharide flippase family protein</fullName>
    </submittedName>
</protein>
<dbReference type="EMBL" id="CP106737">
    <property type="protein sequence ID" value="UXX81425.1"/>
    <property type="molecule type" value="Genomic_DNA"/>
</dbReference>